<dbReference type="InterPro" id="IPR050492">
    <property type="entry name" value="Bact_metal-bind_prot9"/>
</dbReference>
<dbReference type="HOGENOM" id="CLU_016838_1_0_7"/>
<protein>
    <recommendedName>
        <fullName evidence="7">Zinc ABC transporter substrate-binding protein</fullName>
    </recommendedName>
</protein>
<proteinExistence type="inferred from homology"/>
<dbReference type="GO" id="GO:0046872">
    <property type="term" value="F:metal ion binding"/>
    <property type="evidence" value="ECO:0007669"/>
    <property type="project" value="InterPro"/>
</dbReference>
<sequence length="298" mass="33502">MFSMRFWLVIGLGLSFTWMAWTESHAKPTVYVVNYPLQYFTERIGAERVQVIFPAPADEDPAFWKPDVKTIAAFQAADLIIINGATYAKWLKTASLPKAKMVDTSKGFKANYVEVKDTITHTHGPSGAHAHTGTAFTTWLDLQQAVHQAHAITAALSRLQPEHKSAFERRHAELEQDLLALDQRLKAIVAKQPTQPLIASHPVYQYLAKRYGLNLQSVLWEPDVMPSNEQWQALQSILKTHAATWMLWEGNPLPASVDKLRTLGVNSLVFDPCGKRPKQGDFLSVMQQNADNLQLAFQ</sequence>
<evidence type="ECO:0000313" key="5">
    <source>
        <dbReference type="EMBL" id="ETX00669.1"/>
    </source>
</evidence>
<evidence type="ECO:0000256" key="1">
    <source>
        <dbReference type="ARBA" id="ARBA00011028"/>
    </source>
</evidence>
<reference evidence="5 6" key="1">
    <citation type="journal article" date="2014" name="Nature">
        <title>An environmental bacterial taxon with a large and distinct metabolic repertoire.</title>
        <authorList>
            <person name="Wilson M.C."/>
            <person name="Mori T."/>
            <person name="Ruckert C."/>
            <person name="Uria A.R."/>
            <person name="Helf M.J."/>
            <person name="Takada K."/>
            <person name="Gernert C."/>
            <person name="Steffens U.A."/>
            <person name="Heycke N."/>
            <person name="Schmitt S."/>
            <person name="Rinke C."/>
            <person name="Helfrich E.J."/>
            <person name="Brachmann A.O."/>
            <person name="Gurgui C."/>
            <person name="Wakimoto T."/>
            <person name="Kracht M."/>
            <person name="Crusemann M."/>
            <person name="Hentschel U."/>
            <person name="Abe I."/>
            <person name="Matsunaga S."/>
            <person name="Kalinowski J."/>
            <person name="Takeyama H."/>
            <person name="Piel J."/>
        </authorList>
    </citation>
    <scope>NUCLEOTIDE SEQUENCE [LARGE SCALE GENOMIC DNA]</scope>
    <source>
        <strain evidence="6">TSY1</strain>
    </source>
</reference>
<dbReference type="Gene3D" id="3.40.50.1980">
    <property type="entry name" value="Nitrogenase molybdenum iron protein domain"/>
    <property type="match status" value="2"/>
</dbReference>
<evidence type="ECO:0000256" key="2">
    <source>
        <dbReference type="ARBA" id="ARBA00022448"/>
    </source>
</evidence>
<evidence type="ECO:0008006" key="7">
    <source>
        <dbReference type="Google" id="ProtNLM"/>
    </source>
</evidence>
<dbReference type="AlphaFoldDB" id="W4LRI0"/>
<comment type="similarity">
    <text evidence="1">Belongs to the bacterial solute-binding protein 9 family.</text>
</comment>
<dbReference type="InterPro" id="IPR006127">
    <property type="entry name" value="ZnuA-like"/>
</dbReference>
<feature type="coiled-coil region" evidence="4">
    <location>
        <begin position="164"/>
        <end position="191"/>
    </location>
</feature>
<organism evidence="5 6">
    <name type="scientific">Entotheonella factor</name>
    <dbReference type="NCBI Taxonomy" id="1429438"/>
    <lineage>
        <taxon>Bacteria</taxon>
        <taxon>Pseudomonadati</taxon>
        <taxon>Nitrospinota/Tectimicrobiota group</taxon>
        <taxon>Candidatus Tectimicrobiota</taxon>
        <taxon>Candidatus Entotheonellia</taxon>
        <taxon>Candidatus Entotheonellales</taxon>
        <taxon>Candidatus Entotheonellaceae</taxon>
        <taxon>Candidatus Entotheonella</taxon>
    </lineage>
</organism>
<dbReference type="GO" id="GO:0030001">
    <property type="term" value="P:metal ion transport"/>
    <property type="evidence" value="ECO:0007669"/>
    <property type="project" value="InterPro"/>
</dbReference>
<dbReference type="EMBL" id="AZHW01000317">
    <property type="protein sequence ID" value="ETX00669.1"/>
    <property type="molecule type" value="Genomic_DNA"/>
</dbReference>
<name>W4LRI0_ENTF1</name>
<keyword evidence="6" id="KW-1185">Reference proteome</keyword>
<dbReference type="PANTHER" id="PTHR42953:SF3">
    <property type="entry name" value="HIGH-AFFINITY ZINC UPTAKE SYSTEM PROTEIN ZNUA"/>
    <property type="match status" value="1"/>
</dbReference>
<keyword evidence="2" id="KW-0813">Transport</keyword>
<keyword evidence="4" id="KW-0175">Coiled coil</keyword>
<accession>W4LRI0</accession>
<dbReference type="PANTHER" id="PTHR42953">
    <property type="entry name" value="HIGH-AFFINITY ZINC UPTAKE SYSTEM PROTEIN ZNUA-RELATED"/>
    <property type="match status" value="1"/>
</dbReference>
<dbReference type="SUPFAM" id="SSF53807">
    <property type="entry name" value="Helical backbone' metal receptor"/>
    <property type="match status" value="1"/>
</dbReference>
<evidence type="ECO:0000256" key="4">
    <source>
        <dbReference type="SAM" id="Coils"/>
    </source>
</evidence>
<keyword evidence="3" id="KW-0732">Signal</keyword>
<dbReference type="Proteomes" id="UP000019141">
    <property type="component" value="Unassembled WGS sequence"/>
</dbReference>
<evidence type="ECO:0000313" key="6">
    <source>
        <dbReference type="Proteomes" id="UP000019141"/>
    </source>
</evidence>
<dbReference type="Pfam" id="PF01297">
    <property type="entry name" value="ZnuA"/>
    <property type="match status" value="1"/>
</dbReference>
<gene>
    <name evidence="5" type="ORF">ETSY1_10415</name>
</gene>
<evidence type="ECO:0000256" key="3">
    <source>
        <dbReference type="ARBA" id="ARBA00022729"/>
    </source>
</evidence>
<comment type="caution">
    <text evidence="5">The sequence shown here is derived from an EMBL/GenBank/DDBJ whole genome shotgun (WGS) entry which is preliminary data.</text>
</comment>